<dbReference type="PANTHER" id="PTHR12128:SF38">
    <property type="entry name" value="DIHYDRODIPICOLINATE SYNTHETASE FAMILY PROTEIN (AFU_ORTHOLOGUE AFUA_6G00110)"/>
    <property type="match status" value="1"/>
</dbReference>
<evidence type="ECO:0000313" key="3">
    <source>
        <dbReference type="Proteomes" id="UP000295444"/>
    </source>
</evidence>
<dbReference type="RefSeq" id="WP_133852359.1">
    <property type="nucleotide sequence ID" value="NZ_SNXZ01000005.1"/>
</dbReference>
<dbReference type="PANTHER" id="PTHR12128">
    <property type="entry name" value="DIHYDRODIPICOLINATE SYNTHASE"/>
    <property type="match status" value="1"/>
</dbReference>
<reference evidence="2 3" key="1">
    <citation type="submission" date="2019-03" db="EMBL/GenBank/DDBJ databases">
        <title>Genomic Encyclopedia of Type Strains, Phase IV (KMG-IV): sequencing the most valuable type-strain genomes for metagenomic binning, comparative biology and taxonomic classification.</title>
        <authorList>
            <person name="Goeker M."/>
        </authorList>
    </citation>
    <scope>NUCLEOTIDE SEQUENCE [LARGE SCALE GENOMIC DNA]</scope>
    <source>
        <strain evidence="2 3">DSM 45361</strain>
    </source>
</reference>
<dbReference type="SMART" id="SM01130">
    <property type="entry name" value="DHDPS"/>
    <property type="match status" value="1"/>
</dbReference>
<dbReference type="InterPro" id="IPR002220">
    <property type="entry name" value="DapA-like"/>
</dbReference>
<evidence type="ECO:0000256" key="1">
    <source>
        <dbReference type="ARBA" id="ARBA00023239"/>
    </source>
</evidence>
<proteinExistence type="predicted"/>
<keyword evidence="3" id="KW-1185">Reference proteome</keyword>
<dbReference type="Gene3D" id="3.20.20.70">
    <property type="entry name" value="Aldolase class I"/>
    <property type="match status" value="1"/>
</dbReference>
<dbReference type="EMBL" id="SNXZ01000005">
    <property type="protein sequence ID" value="TDP94955.1"/>
    <property type="molecule type" value="Genomic_DNA"/>
</dbReference>
<protein>
    <submittedName>
        <fullName evidence="2">4-hydroxy-tetrahydrodipicolinate synthase</fullName>
    </submittedName>
</protein>
<dbReference type="SUPFAM" id="SSF51569">
    <property type="entry name" value="Aldolase"/>
    <property type="match status" value="1"/>
</dbReference>
<dbReference type="AlphaFoldDB" id="A0A4R6S803"/>
<evidence type="ECO:0000313" key="2">
    <source>
        <dbReference type="EMBL" id="TDP94955.1"/>
    </source>
</evidence>
<dbReference type="Pfam" id="PF00701">
    <property type="entry name" value="DHDPS"/>
    <property type="match status" value="1"/>
</dbReference>
<sequence>MSSVSRFSDETLGSALRHKVTAAVLTPFDADGTPNPEAVGPYAASLVRDGVGALAVGAHTGRGALLTDAARMAVVRSVRDAVDAPLVAGVGPANTERMAEQMAESGADALLLYPSADPDVVGLHARVARASGLPVIAFVLYEAASGAQYPADLTRRLVATEGVLGVKVAVLDDAVACQDVLTTCRAERPETILFTGEDRMFGPSLLWGADAALVGLAAAVPGPTVATLAAWIEHRYADFVRASAVVDAVAAEAFRAPVDRYVQRMAWLAEWEGRLPADLCHDPIADPAMLPEKDAFLTRIARLLPVTAAP</sequence>
<organism evidence="2 3">
    <name type="scientific">Labedaea rhizosphaerae</name>
    <dbReference type="NCBI Taxonomy" id="598644"/>
    <lineage>
        <taxon>Bacteria</taxon>
        <taxon>Bacillati</taxon>
        <taxon>Actinomycetota</taxon>
        <taxon>Actinomycetes</taxon>
        <taxon>Pseudonocardiales</taxon>
        <taxon>Pseudonocardiaceae</taxon>
        <taxon>Labedaea</taxon>
    </lineage>
</organism>
<accession>A0A4R6S803</accession>
<dbReference type="GO" id="GO:0008840">
    <property type="term" value="F:4-hydroxy-tetrahydrodipicolinate synthase activity"/>
    <property type="evidence" value="ECO:0007669"/>
    <property type="project" value="TreeGrafter"/>
</dbReference>
<gene>
    <name evidence="2" type="ORF">EV186_105187</name>
</gene>
<name>A0A4R6S803_LABRH</name>
<dbReference type="CDD" id="cd00408">
    <property type="entry name" value="DHDPS-like"/>
    <property type="match status" value="1"/>
</dbReference>
<keyword evidence="1" id="KW-0456">Lyase</keyword>
<dbReference type="InterPro" id="IPR013785">
    <property type="entry name" value="Aldolase_TIM"/>
</dbReference>
<dbReference type="OrthoDB" id="9778880at2"/>
<comment type="caution">
    <text evidence="2">The sequence shown here is derived from an EMBL/GenBank/DDBJ whole genome shotgun (WGS) entry which is preliminary data.</text>
</comment>
<dbReference type="Proteomes" id="UP000295444">
    <property type="component" value="Unassembled WGS sequence"/>
</dbReference>